<reference evidence="2" key="1">
    <citation type="journal article" date="2019" name="Int. J. Syst. Evol. Microbiol.">
        <title>The Global Catalogue of Microorganisms (GCM) 10K type strain sequencing project: providing services to taxonomists for standard genome sequencing and annotation.</title>
        <authorList>
            <consortium name="The Broad Institute Genomics Platform"/>
            <consortium name="The Broad Institute Genome Sequencing Center for Infectious Disease"/>
            <person name="Wu L."/>
            <person name="Ma J."/>
        </authorList>
    </citation>
    <scope>NUCLEOTIDE SEQUENCE [LARGE SCALE GENOMIC DNA]</scope>
    <source>
        <strain evidence="2">CCUG 56698</strain>
    </source>
</reference>
<dbReference type="PROSITE" id="PS51273">
    <property type="entry name" value="GATASE_TYPE_1"/>
    <property type="match status" value="1"/>
</dbReference>
<dbReference type="InterPro" id="IPR044668">
    <property type="entry name" value="PuuD-like"/>
</dbReference>
<comment type="caution">
    <text evidence="1">The sequence shown here is derived from an EMBL/GenBank/DDBJ whole genome shotgun (WGS) entry which is preliminary data.</text>
</comment>
<sequence>MNARPPVRRPRLFVSNVVSRRPGARRFHDAVTMLSNSLVQSASGSWDVTWAFAEDDGSARTLDRARDADAIILMGGEDISPDLYGVAPGYPGEGPHWRRADLAQIALARFAVADGVPLLGVCRGLQILAVALGGNLVEDVDVPGHRSATFLDDHRLARHDVLVEASSMLARGIPRREGGAGGPDPGGRLRLRVHSAHHQAVADPGPHLVVSATAPDGTVEGVEHPAAPVLGVQWHPEDPEADPAGLRALLGLLREGREGAIGMSGAGRARPVLV</sequence>
<gene>
    <name evidence="1" type="ORF">ACFQWG_10380</name>
</gene>
<dbReference type="PANTHER" id="PTHR43235:SF1">
    <property type="entry name" value="GLUTAMINE AMIDOTRANSFERASE PB2B2.05-RELATED"/>
    <property type="match status" value="1"/>
</dbReference>
<dbReference type="SUPFAM" id="SSF52317">
    <property type="entry name" value="Class I glutamine amidotransferase-like"/>
    <property type="match status" value="1"/>
</dbReference>
<accession>A0ABW2SPU2</accession>
<evidence type="ECO:0000313" key="2">
    <source>
        <dbReference type="Proteomes" id="UP001596527"/>
    </source>
</evidence>
<dbReference type="RefSeq" id="WP_380975041.1">
    <property type="nucleotide sequence ID" value="NZ_JBHTEF010000001.1"/>
</dbReference>
<organism evidence="1 2">
    <name type="scientific">Schaalia naturae</name>
    <dbReference type="NCBI Taxonomy" id="635203"/>
    <lineage>
        <taxon>Bacteria</taxon>
        <taxon>Bacillati</taxon>
        <taxon>Actinomycetota</taxon>
        <taxon>Actinomycetes</taxon>
        <taxon>Actinomycetales</taxon>
        <taxon>Actinomycetaceae</taxon>
        <taxon>Schaalia</taxon>
    </lineage>
</organism>
<dbReference type="GO" id="GO:0016787">
    <property type="term" value="F:hydrolase activity"/>
    <property type="evidence" value="ECO:0007669"/>
    <property type="project" value="UniProtKB-KW"/>
</dbReference>
<dbReference type="InterPro" id="IPR011697">
    <property type="entry name" value="Peptidase_C26"/>
</dbReference>
<keyword evidence="1" id="KW-0378">Hydrolase</keyword>
<dbReference type="Proteomes" id="UP001596527">
    <property type="component" value="Unassembled WGS sequence"/>
</dbReference>
<dbReference type="EMBL" id="JBHTEF010000001">
    <property type="protein sequence ID" value="MFC7581598.1"/>
    <property type="molecule type" value="Genomic_DNA"/>
</dbReference>
<dbReference type="InterPro" id="IPR029062">
    <property type="entry name" value="Class_I_gatase-like"/>
</dbReference>
<dbReference type="PANTHER" id="PTHR43235">
    <property type="entry name" value="GLUTAMINE AMIDOTRANSFERASE PB2B2.05-RELATED"/>
    <property type="match status" value="1"/>
</dbReference>
<proteinExistence type="predicted"/>
<keyword evidence="2" id="KW-1185">Reference proteome</keyword>
<evidence type="ECO:0000313" key="1">
    <source>
        <dbReference type="EMBL" id="MFC7581598.1"/>
    </source>
</evidence>
<dbReference type="Gene3D" id="3.40.50.880">
    <property type="match status" value="1"/>
</dbReference>
<name>A0ABW2SPU2_9ACTO</name>
<dbReference type="Pfam" id="PF07722">
    <property type="entry name" value="Peptidase_C26"/>
    <property type="match status" value="1"/>
</dbReference>
<protein>
    <submittedName>
        <fullName evidence="1">Gamma-glutamyl-gamma-aminobutyrate hydrolase family protein</fullName>
    </submittedName>
</protein>